<dbReference type="FunFam" id="4.10.280.10:FF:000009">
    <property type="entry name" value="Transcription factor HES-1"/>
    <property type="match status" value="1"/>
</dbReference>
<evidence type="ECO:0000259" key="8">
    <source>
        <dbReference type="PROSITE" id="PS50888"/>
    </source>
</evidence>
<feature type="compositionally biased region" description="Polar residues" evidence="7">
    <location>
        <begin position="1"/>
        <end position="12"/>
    </location>
</feature>
<keyword evidence="3" id="KW-0805">Transcription regulation</keyword>
<dbReference type="GO" id="GO:0003677">
    <property type="term" value="F:DNA binding"/>
    <property type="evidence" value="ECO:0007669"/>
    <property type="project" value="UniProtKB-KW"/>
</dbReference>
<dbReference type="InterPro" id="IPR011598">
    <property type="entry name" value="bHLH_dom"/>
</dbReference>
<proteinExistence type="predicted"/>
<evidence type="ECO:0000256" key="6">
    <source>
        <dbReference type="ARBA" id="ARBA00023242"/>
    </source>
</evidence>
<feature type="domain" description="Orange" evidence="9">
    <location>
        <begin position="107"/>
        <end position="140"/>
    </location>
</feature>
<dbReference type="GO" id="GO:0005634">
    <property type="term" value="C:nucleus"/>
    <property type="evidence" value="ECO:0007669"/>
    <property type="project" value="UniProtKB-SubCell"/>
</dbReference>
<keyword evidence="5" id="KW-0804">Transcription</keyword>
<keyword evidence="2" id="KW-0678">Repressor</keyword>
<keyword evidence="4" id="KW-0238">DNA-binding</keyword>
<sequence length="286" mass="30962">MPAGTLEQTTPDSLVLTPARTDHKPPRASESRKSSKPIMEKRRRARINESLGQLKMLILEALKKDTSRHSKLEKADILEMTVKHLRNLQRLQLTAAVHADPGLLGKYRAGFSECMGEVTRFLSTCEGVHGEVRARLLNHLASCVSQMSCGALYPAPTSPTLMLGCKATLGPELVSLYSGVQLLPRPEGHVALLVPGVALSPAGPPTSCPPSGPRSPQTLCGGPASAMISSLRIGLSVRKEQSRCWPFWGPKQKSTRGPYSTYASHGYSTKREPVTVAQRLVLVLQS</sequence>
<feature type="compositionally biased region" description="Basic and acidic residues" evidence="7">
    <location>
        <begin position="20"/>
        <end position="33"/>
    </location>
</feature>
<dbReference type="PROSITE" id="PS50888">
    <property type="entry name" value="BHLH"/>
    <property type="match status" value="1"/>
</dbReference>
<reference evidence="10" key="2">
    <citation type="submission" date="2025-09" db="UniProtKB">
        <authorList>
            <consortium name="Ensembl"/>
        </authorList>
    </citation>
    <scope>IDENTIFICATION</scope>
</reference>
<dbReference type="SMART" id="SM00353">
    <property type="entry name" value="HLH"/>
    <property type="match status" value="1"/>
</dbReference>
<name>A0A8C6UPQ1_9GOBI</name>
<dbReference type="Ensembl" id="ENSNMLT00000042589.1">
    <property type="protein sequence ID" value="ENSNMLP00000038251.1"/>
    <property type="gene ID" value="ENSNMLG00000023618.1"/>
</dbReference>
<keyword evidence="6" id="KW-0539">Nucleus</keyword>
<protein>
    <submittedName>
        <fullName evidence="10">Hes family bHLH transcription factor 1</fullName>
    </submittedName>
</protein>
<dbReference type="Pfam" id="PF00010">
    <property type="entry name" value="HLH"/>
    <property type="match status" value="1"/>
</dbReference>
<evidence type="ECO:0000256" key="3">
    <source>
        <dbReference type="ARBA" id="ARBA00023015"/>
    </source>
</evidence>
<reference evidence="10" key="1">
    <citation type="submission" date="2025-08" db="UniProtKB">
        <authorList>
            <consortium name="Ensembl"/>
        </authorList>
    </citation>
    <scope>IDENTIFICATION</scope>
</reference>
<accession>A0A8C6UPQ1</accession>
<dbReference type="SUPFAM" id="SSF158457">
    <property type="entry name" value="Orange domain-like"/>
    <property type="match status" value="1"/>
</dbReference>
<dbReference type="Gene3D" id="4.10.280.10">
    <property type="entry name" value="Helix-loop-helix DNA-binding domain"/>
    <property type="match status" value="1"/>
</dbReference>
<dbReference type="SMART" id="SM00511">
    <property type="entry name" value="ORANGE"/>
    <property type="match status" value="1"/>
</dbReference>
<dbReference type="SUPFAM" id="SSF47459">
    <property type="entry name" value="HLH, helix-loop-helix DNA-binding domain"/>
    <property type="match status" value="1"/>
</dbReference>
<evidence type="ECO:0000256" key="4">
    <source>
        <dbReference type="ARBA" id="ARBA00023125"/>
    </source>
</evidence>
<dbReference type="AlphaFoldDB" id="A0A8C6UPQ1"/>
<dbReference type="InterPro" id="IPR050370">
    <property type="entry name" value="HES_HEY"/>
</dbReference>
<evidence type="ECO:0000313" key="11">
    <source>
        <dbReference type="Proteomes" id="UP000694523"/>
    </source>
</evidence>
<evidence type="ECO:0000256" key="2">
    <source>
        <dbReference type="ARBA" id="ARBA00022491"/>
    </source>
</evidence>
<dbReference type="Pfam" id="PF07527">
    <property type="entry name" value="Hairy_orange"/>
    <property type="match status" value="1"/>
</dbReference>
<dbReference type="CDD" id="cd11459">
    <property type="entry name" value="bHLH-O_HES1_4"/>
    <property type="match status" value="1"/>
</dbReference>
<dbReference type="InterPro" id="IPR003650">
    <property type="entry name" value="Orange_dom"/>
</dbReference>
<dbReference type="InterPro" id="IPR036638">
    <property type="entry name" value="HLH_DNA-bd_sf"/>
</dbReference>
<evidence type="ECO:0000256" key="5">
    <source>
        <dbReference type="ARBA" id="ARBA00023163"/>
    </source>
</evidence>
<dbReference type="GO" id="GO:0006355">
    <property type="term" value="P:regulation of DNA-templated transcription"/>
    <property type="evidence" value="ECO:0007669"/>
    <property type="project" value="InterPro"/>
</dbReference>
<evidence type="ECO:0000256" key="1">
    <source>
        <dbReference type="ARBA" id="ARBA00004123"/>
    </source>
</evidence>
<feature type="region of interest" description="Disordered" evidence="7">
    <location>
        <begin position="1"/>
        <end position="40"/>
    </location>
</feature>
<organism evidence="10 11">
    <name type="scientific">Neogobius melanostomus</name>
    <name type="common">round goby</name>
    <dbReference type="NCBI Taxonomy" id="47308"/>
    <lineage>
        <taxon>Eukaryota</taxon>
        <taxon>Metazoa</taxon>
        <taxon>Chordata</taxon>
        <taxon>Craniata</taxon>
        <taxon>Vertebrata</taxon>
        <taxon>Euteleostomi</taxon>
        <taxon>Actinopterygii</taxon>
        <taxon>Neopterygii</taxon>
        <taxon>Teleostei</taxon>
        <taxon>Neoteleostei</taxon>
        <taxon>Acanthomorphata</taxon>
        <taxon>Gobiaria</taxon>
        <taxon>Gobiiformes</taxon>
        <taxon>Gobioidei</taxon>
        <taxon>Gobiidae</taxon>
        <taxon>Benthophilinae</taxon>
        <taxon>Neogobiini</taxon>
        <taxon>Neogobius</taxon>
    </lineage>
</organism>
<dbReference type="GO" id="GO:0046983">
    <property type="term" value="F:protein dimerization activity"/>
    <property type="evidence" value="ECO:0007669"/>
    <property type="project" value="InterPro"/>
</dbReference>
<dbReference type="Gene3D" id="6.10.250.980">
    <property type="match status" value="1"/>
</dbReference>
<dbReference type="PROSITE" id="PS51054">
    <property type="entry name" value="ORANGE"/>
    <property type="match status" value="1"/>
</dbReference>
<evidence type="ECO:0000259" key="9">
    <source>
        <dbReference type="PROSITE" id="PS51054"/>
    </source>
</evidence>
<feature type="domain" description="BHLH" evidence="8">
    <location>
        <begin position="31"/>
        <end position="88"/>
    </location>
</feature>
<dbReference type="PANTHER" id="PTHR10985">
    <property type="entry name" value="BASIC HELIX-LOOP-HELIX TRANSCRIPTION FACTOR, HES-RELATED"/>
    <property type="match status" value="1"/>
</dbReference>
<dbReference type="Proteomes" id="UP000694523">
    <property type="component" value="Unplaced"/>
</dbReference>
<evidence type="ECO:0000256" key="7">
    <source>
        <dbReference type="SAM" id="MobiDB-lite"/>
    </source>
</evidence>
<keyword evidence="11" id="KW-1185">Reference proteome</keyword>
<comment type="subcellular location">
    <subcellularLocation>
        <location evidence="1">Nucleus</location>
    </subcellularLocation>
</comment>
<evidence type="ECO:0000313" key="10">
    <source>
        <dbReference type="Ensembl" id="ENSNMLP00000038251.1"/>
    </source>
</evidence>